<evidence type="ECO:0000313" key="11">
    <source>
        <dbReference type="EMBL" id="TPX14151.1"/>
    </source>
</evidence>
<keyword evidence="4" id="KW-0677">Repeat</keyword>
<dbReference type="SUPFAM" id="SSF57850">
    <property type="entry name" value="RING/U-box"/>
    <property type="match status" value="1"/>
</dbReference>
<evidence type="ECO:0000256" key="2">
    <source>
        <dbReference type="ARBA" id="ARBA00022679"/>
    </source>
</evidence>
<keyword evidence="12" id="KW-1185">Reference proteome</keyword>
<feature type="domain" description="RING-type" evidence="10">
    <location>
        <begin position="308"/>
        <end position="536"/>
    </location>
</feature>
<feature type="region of interest" description="Disordered" evidence="9">
    <location>
        <begin position="137"/>
        <end position="160"/>
    </location>
</feature>
<reference evidence="11 12" key="1">
    <citation type="submission" date="2019-06" db="EMBL/GenBank/DDBJ databases">
        <title>Draft genome sequence of the filamentous fungus Phialemoniopsis curvata isolated from diesel fuel.</title>
        <authorList>
            <person name="Varaljay V.A."/>
            <person name="Lyon W.J."/>
            <person name="Crouch A.L."/>
            <person name="Drake C.E."/>
            <person name="Hollomon J.M."/>
            <person name="Nadeau L.J."/>
            <person name="Nunn H.S."/>
            <person name="Stevenson B.S."/>
            <person name="Bojanowski C.L."/>
            <person name="Crookes-Goodson W.J."/>
        </authorList>
    </citation>
    <scope>NUCLEOTIDE SEQUENCE [LARGE SCALE GENOMIC DNA]</scope>
    <source>
        <strain evidence="11 12">D216</strain>
    </source>
</reference>
<sequence>MGNVASSKIKTVRRFHRRGHQGLTRLQESGAGARSASNIPEESKLGSPADQANMDTIDPRDLIWVSDDDTPPSTPESKTEPESTASGPALDDRDACFQSVQRLFPDICDDYLRKTSQDKGHEHDAVIAHILDSIDNGEDYPRRPRKRKRSEEDDDVDADDEVTIATKKFNHPGRQIEIHDFTRIRFTKTLLVQNFPRIPCKDLYALLDIHNCLLFPTVLAIGKIVDEWNEAEPPFQYKRRPTREEPLYSMNNLPQAIKDAENAMERELLEEFRAAKIVLQAQRQQRAAERQQELEEQANFERAKAAGQIRECGCCFGDAAENRMVHCNGDYSGGDRHWFCRDCARRAAETEIGLSKYHLACLSMDGCPAGFSPAQRELFLDTGMQTALERIEQEALLRMAGIENLETCPFCPYAAEYPSVEVNKEFRCDRADCGIVSCRLCRKETHIPKTCAEMELDKEDGESARRTIEEAMTAALVRNCNKCGTPFIKEDGCNKMTCTRSGCRNVQCYVCHKSCDYSHFDDSTRGGKKGNCPLFENVAERHEREVREAEERTRQEVVDANPGVALENLQINVSERVKEDEKKRKARDPRHVVHIPVPARARHLGHNIAMGRHANEAVAAVGVPPREPYEPLFGPVGMNAMPFVPPVALPRAPELGRVADAIRNITRGHDVLPRYVPPRPPAPPAPPAPAAKPPSKDSPERVGEGPLSHIRGIIRQGQMVANQSLANLGGLLPPSREDREFRDKVRTSLARYREGQMRFAFEDEYPDSPAQPGRRVEDPRPPRPPREAPAPQRGPPPPRGPAPPREAPRLRHANQQPPDNNMPARISRFRHQAPPPPAGPVPAQNNPPQAGGGAAPRAQHRQSARSSFEGQAPPRQPFFVAIPARSMFRREHFGHQGGQ</sequence>
<feature type="compositionally biased region" description="Pro residues" evidence="9">
    <location>
        <begin position="792"/>
        <end position="805"/>
    </location>
</feature>
<keyword evidence="2" id="KW-0808">Transferase</keyword>
<feature type="compositionally biased region" description="Pro residues" evidence="9">
    <location>
        <begin position="675"/>
        <end position="692"/>
    </location>
</feature>
<feature type="coiled-coil region" evidence="8">
    <location>
        <begin position="532"/>
        <end position="559"/>
    </location>
</feature>
<protein>
    <recommendedName>
        <fullName evidence="10">RING-type domain-containing protein</fullName>
    </recommendedName>
</protein>
<dbReference type="STRING" id="1093900.A0A507BAP2"/>
<keyword evidence="3" id="KW-0479">Metal-binding</keyword>
<dbReference type="PANTHER" id="PTHR22770:SF47">
    <property type="entry name" value="E3 UBIQUITIN-PROTEIN LIGASE RNF216"/>
    <property type="match status" value="1"/>
</dbReference>
<dbReference type="GeneID" id="41967992"/>
<feature type="region of interest" description="Disordered" evidence="9">
    <location>
        <begin position="760"/>
        <end position="882"/>
    </location>
</feature>
<evidence type="ECO:0000256" key="4">
    <source>
        <dbReference type="ARBA" id="ARBA00022737"/>
    </source>
</evidence>
<dbReference type="PROSITE" id="PS51873">
    <property type="entry name" value="TRIAD"/>
    <property type="match status" value="1"/>
</dbReference>
<feature type="compositionally biased region" description="Basic and acidic residues" evidence="9">
    <location>
        <begin position="694"/>
        <end position="703"/>
    </location>
</feature>
<dbReference type="InParanoid" id="A0A507BAP2"/>
<gene>
    <name evidence="11" type="ORF">E0L32_000545</name>
</gene>
<comment type="caution">
    <text evidence="11">The sequence shown here is derived from an EMBL/GenBank/DDBJ whole genome shotgun (WGS) entry which is preliminary data.</text>
</comment>
<feature type="compositionally biased region" description="Basic and acidic residues" evidence="9">
    <location>
        <begin position="774"/>
        <end position="786"/>
    </location>
</feature>
<dbReference type="InterPro" id="IPR047544">
    <property type="entry name" value="RING-HC_RBR_RNF216"/>
</dbReference>
<dbReference type="InterPro" id="IPR047545">
    <property type="entry name" value="BRcat_RBR_RNF216"/>
</dbReference>
<feature type="region of interest" description="Disordered" evidence="9">
    <location>
        <begin position="1"/>
        <end position="92"/>
    </location>
</feature>
<evidence type="ECO:0000259" key="10">
    <source>
        <dbReference type="PROSITE" id="PS51873"/>
    </source>
</evidence>
<dbReference type="InterPro" id="IPR044066">
    <property type="entry name" value="TRIAD_supradom"/>
</dbReference>
<keyword evidence="5" id="KW-0863">Zinc-finger</keyword>
<evidence type="ECO:0000313" key="12">
    <source>
        <dbReference type="Proteomes" id="UP000319257"/>
    </source>
</evidence>
<keyword evidence="7" id="KW-0862">Zinc</keyword>
<dbReference type="CDD" id="cd16630">
    <property type="entry name" value="RING-HC_RBR_RNF216"/>
    <property type="match status" value="1"/>
</dbReference>
<feature type="compositionally biased region" description="Basic residues" evidence="9">
    <location>
        <begin position="10"/>
        <end position="20"/>
    </location>
</feature>
<dbReference type="Gene3D" id="1.20.120.1750">
    <property type="match status" value="1"/>
</dbReference>
<comment type="pathway">
    <text evidence="1">Protein modification; protein ubiquitination.</text>
</comment>
<evidence type="ECO:0000256" key="1">
    <source>
        <dbReference type="ARBA" id="ARBA00004906"/>
    </source>
</evidence>
<name>A0A507BAP2_9PEZI</name>
<keyword evidence="8" id="KW-0175">Coiled coil</keyword>
<dbReference type="RefSeq" id="XP_030995862.1">
    <property type="nucleotide sequence ID" value="XM_031139980.1"/>
</dbReference>
<evidence type="ECO:0000256" key="7">
    <source>
        <dbReference type="ARBA" id="ARBA00022833"/>
    </source>
</evidence>
<dbReference type="CDD" id="cd20353">
    <property type="entry name" value="Rcat_RBR_RNF216"/>
    <property type="match status" value="1"/>
</dbReference>
<evidence type="ECO:0000256" key="6">
    <source>
        <dbReference type="ARBA" id="ARBA00022786"/>
    </source>
</evidence>
<keyword evidence="6" id="KW-0833">Ubl conjugation pathway</keyword>
<dbReference type="Pfam" id="PF26200">
    <property type="entry name" value="Rcat_RNF216"/>
    <property type="match status" value="1"/>
</dbReference>
<organism evidence="11 12">
    <name type="scientific">Thyridium curvatum</name>
    <dbReference type="NCBI Taxonomy" id="1093900"/>
    <lineage>
        <taxon>Eukaryota</taxon>
        <taxon>Fungi</taxon>
        <taxon>Dikarya</taxon>
        <taxon>Ascomycota</taxon>
        <taxon>Pezizomycotina</taxon>
        <taxon>Sordariomycetes</taxon>
        <taxon>Sordariomycetidae</taxon>
        <taxon>Thyridiales</taxon>
        <taxon>Thyridiaceae</taxon>
        <taxon>Thyridium</taxon>
    </lineage>
</organism>
<dbReference type="AlphaFoldDB" id="A0A507BAP2"/>
<dbReference type="GO" id="GO:0008270">
    <property type="term" value="F:zinc ion binding"/>
    <property type="evidence" value="ECO:0007669"/>
    <property type="project" value="UniProtKB-KW"/>
</dbReference>
<dbReference type="InterPro" id="IPR051628">
    <property type="entry name" value="LUBAC_E3_Ligases"/>
</dbReference>
<dbReference type="InterPro" id="IPR047546">
    <property type="entry name" value="Rcat_RBR_RNF216"/>
</dbReference>
<dbReference type="CDD" id="cd20339">
    <property type="entry name" value="BRcat_RBR_RNF216"/>
    <property type="match status" value="1"/>
</dbReference>
<evidence type="ECO:0000256" key="3">
    <source>
        <dbReference type="ARBA" id="ARBA00022723"/>
    </source>
</evidence>
<dbReference type="PANTHER" id="PTHR22770">
    <property type="entry name" value="UBIQUITIN CONJUGATING ENZYME 7 INTERACTING PROTEIN-RELATED"/>
    <property type="match status" value="1"/>
</dbReference>
<dbReference type="OrthoDB" id="10009520at2759"/>
<dbReference type="Proteomes" id="UP000319257">
    <property type="component" value="Unassembled WGS sequence"/>
</dbReference>
<dbReference type="EMBL" id="SKBQ01000002">
    <property type="protein sequence ID" value="TPX14151.1"/>
    <property type="molecule type" value="Genomic_DNA"/>
</dbReference>
<evidence type="ECO:0000256" key="5">
    <source>
        <dbReference type="ARBA" id="ARBA00022771"/>
    </source>
</evidence>
<evidence type="ECO:0000256" key="8">
    <source>
        <dbReference type="SAM" id="Coils"/>
    </source>
</evidence>
<evidence type="ECO:0000256" key="9">
    <source>
        <dbReference type="SAM" id="MobiDB-lite"/>
    </source>
</evidence>
<accession>A0A507BAP2</accession>
<feature type="region of interest" description="Disordered" evidence="9">
    <location>
        <begin position="669"/>
        <end position="705"/>
    </location>
</feature>
<dbReference type="GO" id="GO:0016740">
    <property type="term" value="F:transferase activity"/>
    <property type="evidence" value="ECO:0007669"/>
    <property type="project" value="UniProtKB-KW"/>
</dbReference>
<proteinExistence type="predicted"/>